<dbReference type="OrthoDB" id="1121837at2"/>
<name>A0A512BGD8_9BACT</name>
<evidence type="ECO:0008006" key="3">
    <source>
        <dbReference type="Google" id="ProtNLM"/>
    </source>
</evidence>
<protein>
    <recommendedName>
        <fullName evidence="3">DUF4286 domain-containing protein</fullName>
    </recommendedName>
</protein>
<dbReference type="Proteomes" id="UP000321513">
    <property type="component" value="Unassembled WGS sequence"/>
</dbReference>
<sequence length="101" mass="12236">MIIYNVTIKVDWSIAEDWEKWMKEEYIPELLETGCFDKHQLVRLLQVDETEGPTYATQYYAPTLTKYDHYLQYYAPALRKKVTEKWGQKYVDFRTLMQVVE</sequence>
<reference evidence="1 2" key="1">
    <citation type="submission" date="2019-07" db="EMBL/GenBank/DDBJ databases">
        <title>Whole genome shotgun sequence of Segetibacter aerophilus NBRC 106135.</title>
        <authorList>
            <person name="Hosoyama A."/>
            <person name="Uohara A."/>
            <person name="Ohji S."/>
            <person name="Ichikawa N."/>
        </authorList>
    </citation>
    <scope>NUCLEOTIDE SEQUENCE [LARGE SCALE GENOMIC DNA]</scope>
    <source>
        <strain evidence="1 2">NBRC 106135</strain>
    </source>
</reference>
<proteinExistence type="predicted"/>
<dbReference type="AlphaFoldDB" id="A0A512BGD8"/>
<accession>A0A512BGD8</accession>
<dbReference type="Pfam" id="PF14114">
    <property type="entry name" value="DUF4286"/>
    <property type="match status" value="1"/>
</dbReference>
<dbReference type="RefSeq" id="WP_147205010.1">
    <property type="nucleotide sequence ID" value="NZ_BJYT01000014.1"/>
</dbReference>
<comment type="caution">
    <text evidence="1">The sequence shown here is derived from an EMBL/GenBank/DDBJ whole genome shotgun (WGS) entry which is preliminary data.</text>
</comment>
<keyword evidence="2" id="KW-1185">Reference proteome</keyword>
<dbReference type="InterPro" id="IPR025563">
    <property type="entry name" value="DUF4286"/>
</dbReference>
<evidence type="ECO:0000313" key="2">
    <source>
        <dbReference type="Proteomes" id="UP000321513"/>
    </source>
</evidence>
<gene>
    <name evidence="1" type="ORF">SAE01_33930</name>
</gene>
<dbReference type="EMBL" id="BJYT01000014">
    <property type="protein sequence ID" value="GEO10897.1"/>
    <property type="molecule type" value="Genomic_DNA"/>
</dbReference>
<organism evidence="1 2">
    <name type="scientific">Segetibacter aerophilus</name>
    <dbReference type="NCBI Taxonomy" id="670293"/>
    <lineage>
        <taxon>Bacteria</taxon>
        <taxon>Pseudomonadati</taxon>
        <taxon>Bacteroidota</taxon>
        <taxon>Chitinophagia</taxon>
        <taxon>Chitinophagales</taxon>
        <taxon>Chitinophagaceae</taxon>
        <taxon>Segetibacter</taxon>
    </lineage>
</organism>
<evidence type="ECO:0000313" key="1">
    <source>
        <dbReference type="EMBL" id="GEO10897.1"/>
    </source>
</evidence>